<proteinExistence type="predicted"/>
<dbReference type="Proteomes" id="UP001501676">
    <property type="component" value="Unassembled WGS sequence"/>
</dbReference>
<sequence length="301" mass="32320">MDYEQEAAALYALPPAQFTTARDVRIAELKGEKQGALAGRLKLLRRPTVAAWCVNLLAGSRRDELRALVELGPQLADAQRRADPGAIRALSAERRQRVASLVSAATRLAGESFPRRDDPTPFALEPSVVVDLEATLNAAVADAAVAERVLSGRLARGEAYVGFGPLPDDAPLPAERTSSDEAPEGDDRPDTREARRRAAAARSESAVADRAVVAARCERDAVRRSRDVARHARDEAAAVLAEAERRLADAERELSGADRTLQRAEHQRQQSIARLDAAEQALSAVDGPSGRKSSRSAARSS</sequence>
<reference evidence="2" key="1">
    <citation type="journal article" date="2014" name="Int. J. Syst. Evol. Microbiol.">
        <title>Complete genome of a new Firmicutes species belonging to the dominant human colonic microbiota ('Ruminococcus bicirculans') reveals two chromosomes and a selective capacity to utilize plant glucans.</title>
        <authorList>
            <consortium name="NISC Comparative Sequencing Program"/>
            <person name="Wegmann U."/>
            <person name="Louis P."/>
            <person name="Goesmann A."/>
            <person name="Henrissat B."/>
            <person name="Duncan S.H."/>
            <person name="Flint H.J."/>
        </authorList>
    </citation>
    <scope>NUCLEOTIDE SEQUENCE</scope>
    <source>
        <strain evidence="2">JCM 9458</strain>
    </source>
</reference>
<feature type="region of interest" description="Disordered" evidence="1">
    <location>
        <begin position="251"/>
        <end position="301"/>
    </location>
</feature>
<evidence type="ECO:0000256" key="1">
    <source>
        <dbReference type="SAM" id="MobiDB-lite"/>
    </source>
</evidence>
<comment type="caution">
    <text evidence="2">The sequence shown here is derived from an EMBL/GenBank/DDBJ whole genome shotgun (WGS) entry which is preliminary data.</text>
</comment>
<accession>A0ABP6T8Y9</accession>
<organism evidence="2 4">
    <name type="scientific">Cryptosporangium minutisporangium</name>
    <dbReference type="NCBI Taxonomy" id="113569"/>
    <lineage>
        <taxon>Bacteria</taxon>
        <taxon>Bacillati</taxon>
        <taxon>Actinomycetota</taxon>
        <taxon>Actinomycetes</taxon>
        <taxon>Cryptosporangiales</taxon>
        <taxon>Cryptosporangiaceae</taxon>
        <taxon>Cryptosporangium</taxon>
    </lineage>
</organism>
<protein>
    <recommendedName>
        <fullName evidence="5">Transposase</fullName>
    </recommendedName>
</protein>
<evidence type="ECO:0008006" key="5">
    <source>
        <dbReference type="Google" id="ProtNLM"/>
    </source>
</evidence>
<feature type="region of interest" description="Disordered" evidence="1">
    <location>
        <begin position="163"/>
        <end position="208"/>
    </location>
</feature>
<reference evidence="4" key="2">
    <citation type="journal article" date="2019" name="Int. J. Syst. Evol. Microbiol.">
        <title>The Global Catalogue of Microorganisms (GCM) 10K type strain sequencing project: providing services to taxonomists for standard genome sequencing and annotation.</title>
        <authorList>
            <consortium name="The Broad Institute Genomics Platform"/>
            <consortium name="The Broad Institute Genome Sequencing Center for Infectious Disease"/>
            <person name="Wu L."/>
            <person name="Ma J."/>
        </authorList>
    </citation>
    <scope>NUCLEOTIDE SEQUENCE [LARGE SCALE GENOMIC DNA]</scope>
    <source>
        <strain evidence="4">JCM 9458</strain>
    </source>
</reference>
<gene>
    <name evidence="2" type="ORF">GCM10020369_64490</name>
    <name evidence="3" type="ORF">GCM10020369_64500</name>
</gene>
<dbReference type="EMBL" id="BAAAYN010000044">
    <property type="protein sequence ID" value="GAA3394571.1"/>
    <property type="molecule type" value="Genomic_DNA"/>
</dbReference>
<keyword evidence="4" id="KW-1185">Reference proteome</keyword>
<dbReference type="SUPFAM" id="SSF57997">
    <property type="entry name" value="Tropomyosin"/>
    <property type="match status" value="1"/>
</dbReference>
<evidence type="ECO:0000313" key="4">
    <source>
        <dbReference type="Proteomes" id="UP001501676"/>
    </source>
</evidence>
<dbReference type="EMBL" id="BAAAYN010000044">
    <property type="protein sequence ID" value="GAA3394569.1"/>
    <property type="molecule type" value="Genomic_DNA"/>
</dbReference>
<dbReference type="RefSeq" id="WP_345732023.1">
    <property type="nucleotide sequence ID" value="NZ_BAAAYN010000044.1"/>
</dbReference>
<reference evidence="2" key="3">
    <citation type="submission" date="2023-12" db="EMBL/GenBank/DDBJ databases">
        <authorList>
            <person name="Sun Q."/>
            <person name="Inoue M."/>
        </authorList>
    </citation>
    <scope>NUCLEOTIDE SEQUENCE</scope>
    <source>
        <strain evidence="2">JCM 9458</strain>
    </source>
</reference>
<evidence type="ECO:0000313" key="3">
    <source>
        <dbReference type="EMBL" id="GAA3394571.1"/>
    </source>
</evidence>
<evidence type="ECO:0000313" key="2">
    <source>
        <dbReference type="EMBL" id="GAA3394569.1"/>
    </source>
</evidence>
<feature type="compositionally biased region" description="Basic and acidic residues" evidence="1">
    <location>
        <begin position="251"/>
        <end position="268"/>
    </location>
</feature>
<name>A0ABP6T8Y9_9ACTN</name>